<evidence type="ECO:0000256" key="4">
    <source>
        <dbReference type="ARBA" id="ARBA00023004"/>
    </source>
</evidence>
<dbReference type="InterPro" id="IPR017941">
    <property type="entry name" value="Rieske_2Fe-2S"/>
</dbReference>
<dbReference type="GO" id="GO:0051537">
    <property type="term" value="F:2 iron, 2 sulfur cluster binding"/>
    <property type="evidence" value="ECO:0007669"/>
    <property type="project" value="UniProtKB-KW"/>
</dbReference>
<dbReference type="EMBL" id="JALJOS010000004">
    <property type="protein sequence ID" value="KAK9840030.1"/>
    <property type="molecule type" value="Genomic_DNA"/>
</dbReference>
<evidence type="ECO:0000256" key="1">
    <source>
        <dbReference type="ARBA" id="ARBA00022714"/>
    </source>
</evidence>
<evidence type="ECO:0000256" key="3">
    <source>
        <dbReference type="ARBA" id="ARBA00023002"/>
    </source>
</evidence>
<keyword evidence="7" id="KW-0812">Transmembrane</keyword>
<keyword evidence="3" id="KW-0560">Oxidoreductase</keyword>
<feature type="transmembrane region" description="Helical" evidence="7">
    <location>
        <begin position="281"/>
        <end position="299"/>
    </location>
</feature>
<feature type="transmembrane region" description="Helical" evidence="7">
    <location>
        <begin position="256"/>
        <end position="275"/>
    </location>
</feature>
<evidence type="ECO:0000256" key="7">
    <source>
        <dbReference type="SAM" id="Phobius"/>
    </source>
</evidence>
<keyword evidence="5" id="KW-0411">Iron-sulfur</keyword>
<name>A0AAW1S110_9CHLO</name>
<dbReference type="InterPro" id="IPR012748">
    <property type="entry name" value="Rieske-like_NirD"/>
</dbReference>
<gene>
    <name evidence="9" type="ORF">WJX74_002335</name>
</gene>
<dbReference type="InterPro" id="IPR036922">
    <property type="entry name" value="Rieske_2Fe-2S_sf"/>
</dbReference>
<evidence type="ECO:0000313" key="9">
    <source>
        <dbReference type="EMBL" id="KAK9840030.1"/>
    </source>
</evidence>
<keyword evidence="10" id="KW-1185">Reference proteome</keyword>
<protein>
    <recommendedName>
        <fullName evidence="8">Rieske domain-containing protein</fullName>
    </recommendedName>
</protein>
<dbReference type="CDD" id="cd03467">
    <property type="entry name" value="Rieske"/>
    <property type="match status" value="1"/>
</dbReference>
<dbReference type="Pfam" id="PF13806">
    <property type="entry name" value="Rieske_2"/>
    <property type="match status" value="1"/>
</dbReference>
<reference evidence="9 10" key="1">
    <citation type="journal article" date="2024" name="Nat. Commun.">
        <title>Phylogenomics reveals the evolutionary origins of lichenization in chlorophyte algae.</title>
        <authorList>
            <person name="Puginier C."/>
            <person name="Libourel C."/>
            <person name="Otte J."/>
            <person name="Skaloud P."/>
            <person name="Haon M."/>
            <person name="Grisel S."/>
            <person name="Petersen M."/>
            <person name="Berrin J.G."/>
            <person name="Delaux P.M."/>
            <person name="Dal Grande F."/>
            <person name="Keller J."/>
        </authorList>
    </citation>
    <scope>NUCLEOTIDE SEQUENCE [LARGE SCALE GENOMIC DNA]</scope>
    <source>
        <strain evidence="9 10">SAG 2145</strain>
    </source>
</reference>
<dbReference type="Gene3D" id="2.102.10.10">
    <property type="entry name" value="Rieske [2Fe-2S] iron-sulphur domain"/>
    <property type="match status" value="1"/>
</dbReference>
<evidence type="ECO:0000256" key="2">
    <source>
        <dbReference type="ARBA" id="ARBA00022723"/>
    </source>
</evidence>
<evidence type="ECO:0000256" key="6">
    <source>
        <dbReference type="ARBA" id="ARBA00023063"/>
    </source>
</evidence>
<sequence length="344" mass="36930">MQLQFCALRQCSCSSAQSRAQRLCWRGRGGAGLAQLSRSTAPVYPRRQCRSRPAVRAQRDEAAGGETTIKLGRRTSDAAPREDGFVAAIAPEELPKGARKEVNVGGEQVLLFWYRNDIVAIEPRSPAEGAYSEGFISAKLTPDNCIECPSTSSLFDLTTGEIKAWYPKNPVLRLLTPQDTARNMIVYSVKLESEAILVNVGSSSADPSFGSTRGGAGTSSAGNNIYALQPQTYVQGNAVGDTGTPSSGAPDKLDNFTVGVAGLGFGITAITGTTISLVNKSYGGLAFFWAVLLFLRSVVGQRFEQLFKMGQVSVLELQLLLDDVHGFCLDLGMVATLMRTKHHK</sequence>
<dbReference type="GO" id="GO:0008942">
    <property type="term" value="F:nitrite reductase [NAD(P)H] activity"/>
    <property type="evidence" value="ECO:0007669"/>
    <property type="project" value="InterPro"/>
</dbReference>
<keyword evidence="4" id="KW-0408">Iron</keyword>
<evidence type="ECO:0000259" key="8">
    <source>
        <dbReference type="PROSITE" id="PS51296"/>
    </source>
</evidence>
<evidence type="ECO:0000256" key="5">
    <source>
        <dbReference type="ARBA" id="ARBA00023014"/>
    </source>
</evidence>
<comment type="caution">
    <text evidence="9">The sequence shown here is derived from an EMBL/GenBank/DDBJ whole genome shotgun (WGS) entry which is preliminary data.</text>
</comment>
<dbReference type="AlphaFoldDB" id="A0AAW1S110"/>
<dbReference type="GO" id="GO:0046872">
    <property type="term" value="F:metal ion binding"/>
    <property type="evidence" value="ECO:0007669"/>
    <property type="project" value="UniProtKB-KW"/>
</dbReference>
<keyword evidence="1" id="KW-0001">2Fe-2S</keyword>
<dbReference type="GO" id="GO:0042128">
    <property type="term" value="P:nitrate assimilation"/>
    <property type="evidence" value="ECO:0007669"/>
    <property type="project" value="UniProtKB-KW"/>
</dbReference>
<evidence type="ECO:0000313" key="10">
    <source>
        <dbReference type="Proteomes" id="UP001438707"/>
    </source>
</evidence>
<keyword evidence="2" id="KW-0479">Metal-binding</keyword>
<dbReference type="Proteomes" id="UP001438707">
    <property type="component" value="Unassembled WGS sequence"/>
</dbReference>
<accession>A0AAW1S110</accession>
<proteinExistence type="predicted"/>
<keyword evidence="6" id="KW-0534">Nitrate assimilation</keyword>
<dbReference type="PROSITE" id="PS51296">
    <property type="entry name" value="RIESKE"/>
    <property type="match status" value="1"/>
</dbReference>
<keyword evidence="7" id="KW-1133">Transmembrane helix</keyword>
<dbReference type="PANTHER" id="PTHR43456:SF2">
    <property type="entry name" value="RIESKE (2FE-2S) DOMAIN-CONTAINING PROTEIN"/>
    <property type="match status" value="1"/>
</dbReference>
<keyword evidence="7" id="KW-0472">Membrane</keyword>
<organism evidence="9 10">
    <name type="scientific">Apatococcus lobatus</name>
    <dbReference type="NCBI Taxonomy" id="904363"/>
    <lineage>
        <taxon>Eukaryota</taxon>
        <taxon>Viridiplantae</taxon>
        <taxon>Chlorophyta</taxon>
        <taxon>core chlorophytes</taxon>
        <taxon>Trebouxiophyceae</taxon>
        <taxon>Chlorellales</taxon>
        <taxon>Chlorellaceae</taxon>
        <taxon>Apatococcus</taxon>
    </lineage>
</organism>
<dbReference type="SUPFAM" id="SSF50022">
    <property type="entry name" value="ISP domain"/>
    <property type="match status" value="1"/>
</dbReference>
<dbReference type="PANTHER" id="PTHR43456">
    <property type="entry name" value="RIESKE (2FE-2S) DOMAIN-CONTAINING PROTEIN"/>
    <property type="match status" value="1"/>
</dbReference>
<feature type="domain" description="Rieske" evidence="8">
    <location>
        <begin position="86"/>
        <end position="198"/>
    </location>
</feature>